<feature type="domain" description="UspA" evidence="1">
    <location>
        <begin position="7"/>
        <end position="142"/>
    </location>
</feature>
<sequence>MSQETLFKRIMVPVDLTHRDNLGKTFKVAGDLAKTHGASITYVGVTSTVPSSVANSVEQYTSKLEALAAEEGKAHGVETSAHAIPTTDPTANVNRLLLKAVDDTGADLVVMQSHIPNVVDYIWASHGGHIAEHANTSVLIVR</sequence>
<dbReference type="RefSeq" id="WP_244641083.1">
    <property type="nucleotide sequence ID" value="NZ_BMEZ01000017.1"/>
</dbReference>
<dbReference type="AlphaFoldDB" id="A0A2T6ARP7"/>
<dbReference type="CDD" id="cd00293">
    <property type="entry name" value="USP-like"/>
    <property type="match status" value="1"/>
</dbReference>
<dbReference type="InterPro" id="IPR014729">
    <property type="entry name" value="Rossmann-like_a/b/a_fold"/>
</dbReference>
<proteinExistence type="predicted"/>
<dbReference type="Gene3D" id="3.40.50.620">
    <property type="entry name" value="HUPs"/>
    <property type="match status" value="1"/>
</dbReference>
<evidence type="ECO:0000259" key="1">
    <source>
        <dbReference type="Pfam" id="PF00582"/>
    </source>
</evidence>
<name>A0A2T6ARP7_9RHOB</name>
<dbReference type="SUPFAM" id="SSF52402">
    <property type="entry name" value="Adenine nucleotide alpha hydrolases-like"/>
    <property type="match status" value="1"/>
</dbReference>
<dbReference type="InterPro" id="IPR006016">
    <property type="entry name" value="UspA"/>
</dbReference>
<dbReference type="Proteomes" id="UP000244069">
    <property type="component" value="Unassembled WGS sequence"/>
</dbReference>
<comment type="caution">
    <text evidence="2">The sequence shown here is derived from an EMBL/GenBank/DDBJ whole genome shotgun (WGS) entry which is preliminary data.</text>
</comment>
<evidence type="ECO:0000313" key="2">
    <source>
        <dbReference type="EMBL" id="PTX46494.1"/>
    </source>
</evidence>
<accession>A0A2T6ARP7</accession>
<dbReference type="EMBL" id="QBKN01000016">
    <property type="protein sequence ID" value="PTX46494.1"/>
    <property type="molecule type" value="Genomic_DNA"/>
</dbReference>
<organism evidence="2 3">
    <name type="scientific">Allosediminivita pacifica</name>
    <dbReference type="NCBI Taxonomy" id="1267769"/>
    <lineage>
        <taxon>Bacteria</taxon>
        <taxon>Pseudomonadati</taxon>
        <taxon>Pseudomonadota</taxon>
        <taxon>Alphaproteobacteria</taxon>
        <taxon>Rhodobacterales</taxon>
        <taxon>Paracoccaceae</taxon>
        <taxon>Allosediminivita</taxon>
    </lineage>
</organism>
<evidence type="ECO:0000313" key="3">
    <source>
        <dbReference type="Proteomes" id="UP000244069"/>
    </source>
</evidence>
<reference evidence="2 3" key="1">
    <citation type="submission" date="2018-04" db="EMBL/GenBank/DDBJ databases">
        <title>Genomic Encyclopedia of Archaeal and Bacterial Type Strains, Phase II (KMG-II): from individual species to whole genera.</title>
        <authorList>
            <person name="Goeker M."/>
        </authorList>
    </citation>
    <scope>NUCLEOTIDE SEQUENCE [LARGE SCALE GENOMIC DNA]</scope>
    <source>
        <strain evidence="2 3">DSM 29329</strain>
    </source>
</reference>
<keyword evidence="3" id="KW-1185">Reference proteome</keyword>
<gene>
    <name evidence="2" type="ORF">C8N44_11671</name>
</gene>
<dbReference type="Pfam" id="PF00582">
    <property type="entry name" value="Usp"/>
    <property type="match status" value="1"/>
</dbReference>
<protein>
    <submittedName>
        <fullName evidence="2">Nucleotide-binding universal stress UspA family protein</fullName>
    </submittedName>
</protein>